<dbReference type="EMBL" id="CP042430">
    <property type="protein sequence ID" value="QEC49975.1"/>
    <property type="molecule type" value="Genomic_DNA"/>
</dbReference>
<keyword evidence="6" id="KW-1185">Reference proteome</keyword>
<gene>
    <name evidence="5" type="ORF">FSW04_22000</name>
</gene>
<name>A0A5B8UAB2_9ACTN</name>
<keyword evidence="3" id="KW-1133">Transmembrane helix</keyword>
<dbReference type="InterPro" id="IPR040234">
    <property type="entry name" value="QC/QCL"/>
</dbReference>
<keyword evidence="3" id="KW-0472">Membrane</keyword>
<dbReference type="PANTHER" id="PTHR12283:SF6">
    <property type="entry name" value="GLUTAMINYL-PEPTIDE CYCLOTRANSFERASE-RELATED"/>
    <property type="match status" value="1"/>
</dbReference>
<evidence type="ECO:0000259" key="4">
    <source>
        <dbReference type="Pfam" id="PF04389"/>
    </source>
</evidence>
<dbReference type="PANTHER" id="PTHR12283">
    <property type="entry name" value="GLUTAMINYL-PEPTIDE CYCLOTRANSFERASE"/>
    <property type="match status" value="1"/>
</dbReference>
<sequence>MAVSENDGGRFSPRLIVVAIVGQVALIGVLVLLAVGGLPFTGAKDKGGGPEAQTAVAGKVPHARFDRFDGAAAMRIAKLQVDAGQRPAGSPQLRRLAVKLAGLLPDAHFEDVPGHPGLRNIVGQLPGPGPVIVIGAHYDSEYHPKGFVGANDAAAAVGTVIELARSIRRLRRTAVSPGIRFVLFDGEEEPFPTSDFYRDALRGSKSYVQIHAEEVRAMILLDYIGNTGVRFPREGTSTPSLWSQVRGAADRVGVQGIFPNRSEVSIFDDHTPFLRAGIPAVDLIDWSYKYKDGLQDTYDKLSVDSVDAVGETITELIRTWPTDGTPAG</sequence>
<evidence type="ECO:0000256" key="2">
    <source>
        <dbReference type="ARBA" id="ARBA00023315"/>
    </source>
</evidence>
<evidence type="ECO:0000256" key="3">
    <source>
        <dbReference type="SAM" id="Phobius"/>
    </source>
</evidence>
<keyword evidence="3" id="KW-0812">Transmembrane</keyword>
<dbReference type="GO" id="GO:0008270">
    <property type="term" value="F:zinc ion binding"/>
    <property type="evidence" value="ECO:0007669"/>
    <property type="project" value="TreeGrafter"/>
</dbReference>
<evidence type="ECO:0000313" key="6">
    <source>
        <dbReference type="Proteomes" id="UP000321805"/>
    </source>
</evidence>
<reference evidence="5 6" key="1">
    <citation type="journal article" date="2018" name="J. Microbiol.">
        <title>Baekduia soli gen. nov., sp. nov., a novel bacterium isolated from the soil of Baekdu Mountain and proposal of a novel family name, Baekduiaceae fam. nov.</title>
        <authorList>
            <person name="An D.S."/>
            <person name="Siddiqi M.Z."/>
            <person name="Kim K.H."/>
            <person name="Yu H.S."/>
            <person name="Im W.T."/>
        </authorList>
    </citation>
    <scope>NUCLEOTIDE SEQUENCE [LARGE SCALE GENOMIC DNA]</scope>
    <source>
        <strain evidence="5 6">BR7-21</strain>
    </source>
</reference>
<protein>
    <submittedName>
        <fullName evidence="5">Zn-dependent exopeptidase M28</fullName>
    </submittedName>
</protein>
<feature type="transmembrane region" description="Helical" evidence="3">
    <location>
        <begin position="15"/>
        <end position="38"/>
    </location>
</feature>
<evidence type="ECO:0000313" key="5">
    <source>
        <dbReference type="EMBL" id="QEC49975.1"/>
    </source>
</evidence>
<organism evidence="5 6">
    <name type="scientific">Baekduia soli</name>
    <dbReference type="NCBI Taxonomy" id="496014"/>
    <lineage>
        <taxon>Bacteria</taxon>
        <taxon>Bacillati</taxon>
        <taxon>Actinomycetota</taxon>
        <taxon>Thermoleophilia</taxon>
        <taxon>Solirubrobacterales</taxon>
        <taxon>Baekduiaceae</taxon>
        <taxon>Baekduia</taxon>
    </lineage>
</organism>
<proteinExistence type="predicted"/>
<dbReference type="RefSeq" id="WP_146922340.1">
    <property type="nucleotide sequence ID" value="NZ_CP042430.1"/>
</dbReference>
<dbReference type="Gene3D" id="3.40.630.10">
    <property type="entry name" value="Zn peptidases"/>
    <property type="match status" value="1"/>
</dbReference>
<dbReference type="Pfam" id="PF04389">
    <property type="entry name" value="Peptidase_M28"/>
    <property type="match status" value="1"/>
</dbReference>
<feature type="domain" description="Peptidase M28" evidence="4">
    <location>
        <begin position="120"/>
        <end position="316"/>
    </location>
</feature>
<dbReference type="InterPro" id="IPR007484">
    <property type="entry name" value="Peptidase_M28"/>
</dbReference>
<dbReference type="KEGG" id="bsol:FSW04_22000"/>
<dbReference type="SUPFAM" id="SSF53187">
    <property type="entry name" value="Zn-dependent exopeptidases"/>
    <property type="match status" value="1"/>
</dbReference>
<accession>A0A5B8UAB2</accession>
<dbReference type="GO" id="GO:0016603">
    <property type="term" value="F:glutaminyl-peptide cyclotransferase activity"/>
    <property type="evidence" value="ECO:0007669"/>
    <property type="project" value="TreeGrafter"/>
</dbReference>
<dbReference type="OrthoDB" id="9778250at2"/>
<dbReference type="Proteomes" id="UP000321805">
    <property type="component" value="Chromosome"/>
</dbReference>
<keyword evidence="2" id="KW-0012">Acyltransferase</keyword>
<evidence type="ECO:0000256" key="1">
    <source>
        <dbReference type="ARBA" id="ARBA00022679"/>
    </source>
</evidence>
<dbReference type="AlphaFoldDB" id="A0A5B8UAB2"/>
<keyword evidence="1" id="KW-0808">Transferase</keyword>